<evidence type="ECO:0000313" key="2">
    <source>
        <dbReference type="Proteomes" id="UP000824890"/>
    </source>
</evidence>
<evidence type="ECO:0008006" key="3">
    <source>
        <dbReference type="Google" id="ProtNLM"/>
    </source>
</evidence>
<evidence type="ECO:0000313" key="1">
    <source>
        <dbReference type="EMBL" id="KAH0867985.1"/>
    </source>
</evidence>
<keyword evidence="2" id="KW-1185">Reference proteome</keyword>
<reference evidence="1 2" key="1">
    <citation type="submission" date="2021-05" db="EMBL/GenBank/DDBJ databases">
        <title>Genome Assembly of Synthetic Allotetraploid Brassica napus Reveals Homoeologous Exchanges between Subgenomes.</title>
        <authorList>
            <person name="Davis J.T."/>
        </authorList>
    </citation>
    <scope>NUCLEOTIDE SEQUENCE [LARGE SCALE GENOMIC DNA]</scope>
    <source>
        <strain evidence="2">cv. Da-Ae</strain>
        <tissue evidence="1">Seedling</tissue>
    </source>
</reference>
<organism evidence="1 2">
    <name type="scientific">Brassica napus</name>
    <name type="common">Rape</name>
    <dbReference type="NCBI Taxonomy" id="3708"/>
    <lineage>
        <taxon>Eukaryota</taxon>
        <taxon>Viridiplantae</taxon>
        <taxon>Streptophyta</taxon>
        <taxon>Embryophyta</taxon>
        <taxon>Tracheophyta</taxon>
        <taxon>Spermatophyta</taxon>
        <taxon>Magnoliopsida</taxon>
        <taxon>eudicotyledons</taxon>
        <taxon>Gunneridae</taxon>
        <taxon>Pentapetalae</taxon>
        <taxon>rosids</taxon>
        <taxon>malvids</taxon>
        <taxon>Brassicales</taxon>
        <taxon>Brassicaceae</taxon>
        <taxon>Brassiceae</taxon>
        <taxon>Brassica</taxon>
    </lineage>
</organism>
<comment type="caution">
    <text evidence="1">The sequence shown here is derived from an EMBL/GenBank/DDBJ whole genome shotgun (WGS) entry which is preliminary data.</text>
</comment>
<name>A0ABQ7YIH1_BRANA</name>
<sequence>MGEPKISELDTVVKEEGQLFEVKYFSKNKTFVFWNMDDYPIPEGVAPLEVIDNIKSVLHRLGFPWWLIEIRAYGDDQSYDLCSAGIYELIDIATLKFREPLNFVVIAKHTPQSQLRRVLDSLKSRNNVVASVELPDSAALSSIESLVNSIKVFGGIQRPLCRDVGERADVDVFRWTIAYRPFSTNKEDGYSCDWSFYL</sequence>
<proteinExistence type="predicted"/>
<accession>A0ABQ7YIH1</accession>
<dbReference type="Proteomes" id="UP000824890">
    <property type="component" value="Unassembled WGS sequence"/>
</dbReference>
<gene>
    <name evidence="1" type="ORF">HID58_075007</name>
</gene>
<dbReference type="EMBL" id="JAGKQM010000017">
    <property type="protein sequence ID" value="KAH0867985.1"/>
    <property type="molecule type" value="Genomic_DNA"/>
</dbReference>
<protein>
    <recommendedName>
        <fullName evidence="3">NYN domain-containing protein</fullName>
    </recommendedName>
</protein>